<evidence type="ECO:0000313" key="3">
    <source>
        <dbReference type="Proteomes" id="UP000078541"/>
    </source>
</evidence>
<sequence length="101" mass="11139">MVGVAPTARPVTIIPLVADTSRSESPLLSHLTRAKRTAYPLNESSPDPRHMPRRGKTPKTFLEGKTKTEDIDASPRKARVRLGKVSFPRDTDNRSTLLSCS</sequence>
<dbReference type="AlphaFoldDB" id="A0A151JTV7"/>
<feature type="compositionally biased region" description="Basic and acidic residues" evidence="1">
    <location>
        <begin position="62"/>
        <end position="75"/>
    </location>
</feature>
<organism evidence="2 3">
    <name type="scientific">Trachymyrmex septentrionalis</name>
    <dbReference type="NCBI Taxonomy" id="34720"/>
    <lineage>
        <taxon>Eukaryota</taxon>
        <taxon>Metazoa</taxon>
        <taxon>Ecdysozoa</taxon>
        <taxon>Arthropoda</taxon>
        <taxon>Hexapoda</taxon>
        <taxon>Insecta</taxon>
        <taxon>Pterygota</taxon>
        <taxon>Neoptera</taxon>
        <taxon>Endopterygota</taxon>
        <taxon>Hymenoptera</taxon>
        <taxon>Apocrita</taxon>
        <taxon>Aculeata</taxon>
        <taxon>Formicoidea</taxon>
        <taxon>Formicidae</taxon>
        <taxon>Myrmicinae</taxon>
        <taxon>Trachymyrmex</taxon>
    </lineage>
</organism>
<reference evidence="2 3" key="1">
    <citation type="submission" date="2016-03" db="EMBL/GenBank/DDBJ databases">
        <title>Trachymyrmex septentrionalis WGS genome.</title>
        <authorList>
            <person name="Nygaard S."/>
            <person name="Hu H."/>
            <person name="Boomsma J."/>
            <person name="Zhang G."/>
        </authorList>
    </citation>
    <scope>NUCLEOTIDE SEQUENCE [LARGE SCALE GENOMIC DNA]</scope>
    <source>
        <strain evidence="2">Tsep2-gDNA-1</strain>
        <tissue evidence="2">Whole body</tissue>
    </source>
</reference>
<dbReference type="Proteomes" id="UP000078541">
    <property type="component" value="Unassembled WGS sequence"/>
</dbReference>
<keyword evidence="3" id="KW-1185">Reference proteome</keyword>
<proteinExistence type="predicted"/>
<protein>
    <submittedName>
        <fullName evidence="2">Uncharacterized protein</fullName>
    </submittedName>
</protein>
<feature type="region of interest" description="Disordered" evidence="1">
    <location>
        <begin position="32"/>
        <end position="76"/>
    </location>
</feature>
<evidence type="ECO:0000313" key="2">
    <source>
        <dbReference type="EMBL" id="KYN35673.1"/>
    </source>
</evidence>
<dbReference type="EMBL" id="KQ981799">
    <property type="protein sequence ID" value="KYN35673.1"/>
    <property type="molecule type" value="Genomic_DNA"/>
</dbReference>
<gene>
    <name evidence="2" type="ORF">ALC56_09971</name>
</gene>
<name>A0A151JTV7_9HYME</name>
<evidence type="ECO:0000256" key="1">
    <source>
        <dbReference type="SAM" id="MobiDB-lite"/>
    </source>
</evidence>
<accession>A0A151JTV7</accession>